<dbReference type="PROSITE" id="PS00217">
    <property type="entry name" value="SUGAR_TRANSPORT_2"/>
    <property type="match status" value="1"/>
</dbReference>
<dbReference type="CDD" id="cd17356">
    <property type="entry name" value="MFS_HXT"/>
    <property type="match status" value="1"/>
</dbReference>
<accession>A0AAW0R3V6</accession>
<dbReference type="Proteomes" id="UP001392437">
    <property type="component" value="Unassembled WGS sequence"/>
</dbReference>
<dbReference type="PRINTS" id="PR00171">
    <property type="entry name" value="SUGRTRNSPORT"/>
</dbReference>
<dbReference type="SUPFAM" id="SSF103473">
    <property type="entry name" value="MFS general substrate transporter"/>
    <property type="match status" value="1"/>
</dbReference>
<feature type="transmembrane region" description="Helical" evidence="9">
    <location>
        <begin position="382"/>
        <end position="406"/>
    </location>
</feature>
<keyword evidence="5 9" id="KW-1133">Transmembrane helix</keyword>
<evidence type="ECO:0000256" key="8">
    <source>
        <dbReference type="RuleBase" id="RU003346"/>
    </source>
</evidence>
<evidence type="ECO:0000256" key="2">
    <source>
        <dbReference type="ARBA" id="ARBA00010992"/>
    </source>
</evidence>
<feature type="transmembrane region" description="Helical" evidence="9">
    <location>
        <begin position="311"/>
        <end position="333"/>
    </location>
</feature>
<dbReference type="FunFam" id="1.20.1250.20:FF:000115">
    <property type="entry name" value="High-affinity glucose transporter"/>
    <property type="match status" value="1"/>
</dbReference>
<evidence type="ECO:0000256" key="5">
    <source>
        <dbReference type="ARBA" id="ARBA00022989"/>
    </source>
</evidence>
<feature type="transmembrane region" description="Helical" evidence="9">
    <location>
        <begin position="191"/>
        <end position="210"/>
    </location>
</feature>
<proteinExistence type="inferred from homology"/>
<evidence type="ECO:0000259" key="10">
    <source>
        <dbReference type="PROSITE" id="PS50850"/>
    </source>
</evidence>
<reference evidence="11 12" key="1">
    <citation type="submission" date="2023-01" db="EMBL/GenBank/DDBJ databases">
        <title>Analysis of 21 Apiospora genomes using comparative genomics revels a genus with tremendous synthesis potential of carbohydrate active enzymes and secondary metabolites.</title>
        <authorList>
            <person name="Sorensen T."/>
        </authorList>
    </citation>
    <scope>NUCLEOTIDE SEQUENCE [LARGE SCALE GENOMIC DNA]</scope>
    <source>
        <strain evidence="11 12">CBS 117206</strain>
    </source>
</reference>
<comment type="similarity">
    <text evidence="2 8">Belongs to the major facilitator superfamily. Sugar transporter (TC 2.A.1.1) family.</text>
</comment>
<evidence type="ECO:0000313" key="11">
    <source>
        <dbReference type="EMBL" id="KAK8123650.1"/>
    </source>
</evidence>
<feature type="transmembrane region" description="Helical" evidence="9">
    <location>
        <begin position="278"/>
        <end position="299"/>
    </location>
</feature>
<dbReference type="GO" id="GO:0010255">
    <property type="term" value="P:glucose mediated signaling pathway"/>
    <property type="evidence" value="ECO:0007669"/>
    <property type="project" value="UniProtKB-ARBA"/>
</dbReference>
<dbReference type="GO" id="GO:0005886">
    <property type="term" value="C:plasma membrane"/>
    <property type="evidence" value="ECO:0007669"/>
    <property type="project" value="UniProtKB-ARBA"/>
</dbReference>
<dbReference type="InterPro" id="IPR005829">
    <property type="entry name" value="Sugar_transporter_CS"/>
</dbReference>
<keyword evidence="3 8" id="KW-0813">Transport</keyword>
<organism evidence="11 12">
    <name type="scientific">Apiospora kogelbergensis</name>
    <dbReference type="NCBI Taxonomy" id="1337665"/>
    <lineage>
        <taxon>Eukaryota</taxon>
        <taxon>Fungi</taxon>
        <taxon>Dikarya</taxon>
        <taxon>Ascomycota</taxon>
        <taxon>Pezizomycotina</taxon>
        <taxon>Sordariomycetes</taxon>
        <taxon>Xylariomycetidae</taxon>
        <taxon>Amphisphaeriales</taxon>
        <taxon>Apiosporaceae</taxon>
        <taxon>Apiospora</taxon>
    </lineage>
</organism>
<keyword evidence="7" id="KW-0325">Glycoprotein</keyword>
<comment type="subcellular location">
    <subcellularLocation>
        <location evidence="1">Membrane</location>
        <topology evidence="1">Multi-pass membrane protein</topology>
    </subcellularLocation>
</comment>
<feature type="transmembrane region" description="Helical" evidence="9">
    <location>
        <begin position="125"/>
        <end position="145"/>
    </location>
</feature>
<evidence type="ECO:0000256" key="7">
    <source>
        <dbReference type="ARBA" id="ARBA00023180"/>
    </source>
</evidence>
<evidence type="ECO:0000256" key="3">
    <source>
        <dbReference type="ARBA" id="ARBA00022448"/>
    </source>
</evidence>
<keyword evidence="4 9" id="KW-0812">Transmembrane</keyword>
<dbReference type="PROSITE" id="PS00216">
    <property type="entry name" value="SUGAR_TRANSPORT_1"/>
    <property type="match status" value="1"/>
</dbReference>
<evidence type="ECO:0000256" key="4">
    <source>
        <dbReference type="ARBA" id="ARBA00022692"/>
    </source>
</evidence>
<feature type="transmembrane region" description="Helical" evidence="9">
    <location>
        <begin position="340"/>
        <end position="362"/>
    </location>
</feature>
<keyword evidence="6 9" id="KW-0472">Membrane</keyword>
<dbReference type="PANTHER" id="PTHR48022:SF17">
    <property type="entry name" value="HEXOSE TRANSPORTER"/>
    <property type="match status" value="1"/>
</dbReference>
<dbReference type="Gene3D" id="1.20.1250.20">
    <property type="entry name" value="MFS general substrate transporter like domains"/>
    <property type="match status" value="1"/>
</dbReference>
<dbReference type="NCBIfam" id="TIGR00879">
    <property type="entry name" value="SP"/>
    <property type="match status" value="1"/>
</dbReference>
<dbReference type="GO" id="GO:0005536">
    <property type="term" value="F:D-glucose binding"/>
    <property type="evidence" value="ECO:0007669"/>
    <property type="project" value="UniProtKB-ARBA"/>
</dbReference>
<evidence type="ECO:0000256" key="9">
    <source>
        <dbReference type="SAM" id="Phobius"/>
    </source>
</evidence>
<evidence type="ECO:0000313" key="12">
    <source>
        <dbReference type="Proteomes" id="UP001392437"/>
    </source>
</evidence>
<dbReference type="GO" id="GO:0005351">
    <property type="term" value="F:carbohydrate:proton symporter activity"/>
    <property type="evidence" value="ECO:0007669"/>
    <property type="project" value="TreeGrafter"/>
</dbReference>
<protein>
    <recommendedName>
        <fullName evidence="10">Major facilitator superfamily (MFS) profile domain-containing protein</fullName>
    </recommendedName>
</protein>
<feature type="transmembrane region" description="Helical" evidence="9">
    <location>
        <begin position="157"/>
        <end position="179"/>
    </location>
</feature>
<feature type="transmembrane region" description="Helical" evidence="9">
    <location>
        <begin position="454"/>
        <end position="473"/>
    </location>
</feature>
<keyword evidence="12" id="KW-1185">Reference proteome</keyword>
<gene>
    <name evidence="11" type="ORF">PG999_003568</name>
</gene>
<dbReference type="InterPro" id="IPR005828">
    <property type="entry name" value="MFS_sugar_transport-like"/>
</dbReference>
<feature type="transmembrane region" description="Helical" evidence="9">
    <location>
        <begin position="99"/>
        <end position="119"/>
    </location>
</feature>
<dbReference type="PROSITE" id="PS50850">
    <property type="entry name" value="MFS"/>
    <property type="match status" value="1"/>
</dbReference>
<evidence type="ECO:0000256" key="6">
    <source>
        <dbReference type="ARBA" id="ARBA00023136"/>
    </source>
</evidence>
<feature type="domain" description="Major facilitator superfamily (MFS) profile" evidence="10">
    <location>
        <begin position="21"/>
        <end position="477"/>
    </location>
</feature>
<evidence type="ECO:0000256" key="1">
    <source>
        <dbReference type="ARBA" id="ARBA00004141"/>
    </source>
</evidence>
<feature type="transmembrane region" description="Helical" evidence="9">
    <location>
        <begin position="427"/>
        <end position="448"/>
    </location>
</feature>
<dbReference type="InterPro" id="IPR050360">
    <property type="entry name" value="MFS_Sugar_Transporters"/>
</dbReference>
<dbReference type="PANTHER" id="PTHR48022">
    <property type="entry name" value="PLASTIDIC GLUCOSE TRANSPORTER 4"/>
    <property type="match status" value="1"/>
</dbReference>
<dbReference type="InterPro" id="IPR020846">
    <property type="entry name" value="MFS_dom"/>
</dbReference>
<name>A0AAW0R3V6_9PEZI</name>
<sequence length="535" mass="58701">MVRFPGKPEHEEGKAWPAILIGMFVAFGGVLFGYDTGTISGIQAMEYWQTLFSTGYVNSKGHLDVSPSQSSAVVSILSAGTFFGALSSPLFADTIGRRYALIFSCMVFNLGVILQTAAVALPLFLAGRFFAGLGVGLLSAVVPLYQSETAPKWIRGAIVGAYQLAITIGLLLAAIVDYATQNRQDTGSYRIPIAVQFAWAIILIGGMLVLPETPRFLVKKGKYERAVRSLCRLRRLTPESASIQQELEEIRANHEFEMTLGKASYIDCFRGQMLKRQLTGMGLQALQQLTGINFIFYYGTQYFKNSGIDNAFTIQMITSCINVVSTLPGLWAVDRFGRRPLLLWGAVGMCVSQFLVAMLGTTTTSQDGAGNIIVHNVAAQKAGIAFVCLYIFFFASTWGPLAWVVTGEIFPLKVRARGLSMTTATNWLLNWAIAYATPYLVNYGPGYANLQSKIFFIWFGCCFICIAFVYFFIYETKGLSLEEVDELYAEVKLANKSAGWQPTSTFRQRKQSAGGVGNEGVIAGEKIAHSHEDEV</sequence>
<feature type="transmembrane region" description="Helical" evidence="9">
    <location>
        <begin position="15"/>
        <end position="34"/>
    </location>
</feature>
<dbReference type="AlphaFoldDB" id="A0AAW0R3V6"/>
<comment type="caution">
    <text evidence="11">The sequence shown here is derived from an EMBL/GenBank/DDBJ whole genome shotgun (WGS) entry which is preliminary data.</text>
</comment>
<dbReference type="EMBL" id="JAQQWP010000003">
    <property type="protein sequence ID" value="KAK8123650.1"/>
    <property type="molecule type" value="Genomic_DNA"/>
</dbReference>
<dbReference type="Pfam" id="PF00083">
    <property type="entry name" value="Sugar_tr"/>
    <property type="match status" value="1"/>
</dbReference>
<dbReference type="InterPro" id="IPR003663">
    <property type="entry name" value="Sugar/inositol_transpt"/>
</dbReference>
<dbReference type="InterPro" id="IPR036259">
    <property type="entry name" value="MFS_trans_sf"/>
</dbReference>